<dbReference type="InterPro" id="IPR006699">
    <property type="entry name" value="GlpP"/>
</dbReference>
<dbReference type="GO" id="GO:0045893">
    <property type="term" value="P:positive regulation of DNA-templated transcription"/>
    <property type="evidence" value="ECO:0007669"/>
    <property type="project" value="TreeGrafter"/>
</dbReference>
<dbReference type="PANTHER" id="PTHR35787:SF1">
    <property type="entry name" value="GLYCEROL UPTAKE OPERON ANTITERMINATOR REGULATORY PROTEIN"/>
    <property type="match status" value="1"/>
</dbReference>
<dbReference type="GO" id="GO:0003723">
    <property type="term" value="F:RNA binding"/>
    <property type="evidence" value="ECO:0007669"/>
    <property type="project" value="UniProtKB-KW"/>
</dbReference>
<dbReference type="PANTHER" id="PTHR35787">
    <property type="entry name" value="GLYCEROL UPTAKE OPERON ANTITERMINATOR REGULATORY PROTEIN"/>
    <property type="match status" value="1"/>
</dbReference>
<keyword evidence="1" id="KW-0804">Transcription</keyword>
<evidence type="ECO:0000313" key="2">
    <source>
        <dbReference type="EMBL" id="AQS57483.1"/>
    </source>
</evidence>
<dbReference type="GO" id="GO:0001072">
    <property type="term" value="F:transcription antitermination factor activity, RNA binding"/>
    <property type="evidence" value="ECO:0007669"/>
    <property type="project" value="TreeGrafter"/>
</dbReference>
<comment type="function">
    <text evidence="1">Regulates expression of the glpD operon. In the presence of glycerol 3-phosphate (G3P) causes antitermination of transcription of glpD at the inverted repeat of the leader region to enhance its transcription. Binds and stabilizes glpD leader mRNA.</text>
</comment>
<sequence>MECVNRFVIPAIRRMEDMEYALSTSERVVVLLDTSLTDVRSVVRLAHDRSKKILVHVDLIQGLRPDEYGIRYLAKYVKPDGIISTRKSVIVSAKKHKLIAIQRLFMLDSLAMETGIQNAKSTKPDYIELLPGVIPKAVREVKEATRLPVITGGLIKCQEEVEQAFLAGAAGVTTSKKDLWSRHRGRKS</sequence>
<dbReference type="PIRSF" id="PIRSF016897">
    <property type="entry name" value="GlpP"/>
    <property type="match status" value="1"/>
</dbReference>
<proteinExistence type="predicted"/>
<dbReference type="SUPFAM" id="SSF110391">
    <property type="entry name" value="GlpP-like"/>
    <property type="match status" value="1"/>
</dbReference>
<accession>A0A1U9KBW4</accession>
<keyword evidence="1" id="KW-0694">RNA-binding</keyword>
<dbReference type="Pfam" id="PF04309">
    <property type="entry name" value="G3P_antiterm"/>
    <property type="match status" value="1"/>
</dbReference>
<dbReference type="AlphaFoldDB" id="A0A1U9KBW4"/>
<dbReference type="Proteomes" id="UP000188603">
    <property type="component" value="Chromosome"/>
</dbReference>
<dbReference type="KEGG" id="ntr:B0W44_09555"/>
<dbReference type="Gene3D" id="3.20.20.70">
    <property type="entry name" value="Aldolase class I"/>
    <property type="match status" value="1"/>
</dbReference>
<gene>
    <name evidence="2" type="ORF">B0W44_09555</name>
</gene>
<dbReference type="InterPro" id="IPR013785">
    <property type="entry name" value="Aldolase_TIM"/>
</dbReference>
<keyword evidence="3" id="KW-1185">Reference proteome</keyword>
<name>A0A1U9KBW4_9BACL</name>
<protein>
    <recommendedName>
        <fullName evidence="1">Glycerol uptake operon antiterminator regulatory protein</fullName>
    </recommendedName>
</protein>
<dbReference type="EMBL" id="CP019699">
    <property type="protein sequence ID" value="AQS57483.1"/>
    <property type="molecule type" value="Genomic_DNA"/>
</dbReference>
<reference evidence="2 3" key="1">
    <citation type="journal article" date="2015" name="Int. J. Syst. Evol. Microbiol.">
        <title>Novibacillus thermophilus gen. nov., sp. nov., a Gram-staining-negative and moderately thermophilic member of the family Thermoactinomycetaceae.</title>
        <authorList>
            <person name="Yang G."/>
            <person name="Chen J."/>
            <person name="Zhou S."/>
        </authorList>
    </citation>
    <scope>NUCLEOTIDE SEQUENCE [LARGE SCALE GENOMIC DNA]</scope>
    <source>
        <strain evidence="2 3">SG-1</strain>
    </source>
</reference>
<evidence type="ECO:0000313" key="3">
    <source>
        <dbReference type="Proteomes" id="UP000188603"/>
    </source>
</evidence>
<dbReference type="GO" id="GO:0006071">
    <property type="term" value="P:glycerol metabolic process"/>
    <property type="evidence" value="ECO:0007669"/>
    <property type="project" value="UniProtKB-UniRule"/>
</dbReference>
<organism evidence="2 3">
    <name type="scientific">Novibacillus thermophilus</name>
    <dbReference type="NCBI Taxonomy" id="1471761"/>
    <lineage>
        <taxon>Bacteria</taxon>
        <taxon>Bacillati</taxon>
        <taxon>Bacillota</taxon>
        <taxon>Bacilli</taxon>
        <taxon>Bacillales</taxon>
        <taxon>Thermoactinomycetaceae</taxon>
        <taxon>Novibacillus</taxon>
    </lineage>
</organism>
<evidence type="ECO:0000256" key="1">
    <source>
        <dbReference type="PIRNR" id="PIRNR016897"/>
    </source>
</evidence>
<keyword evidence="1" id="KW-0805">Transcription regulation</keyword>
<keyword evidence="1" id="KW-0319">Glycerol metabolism</keyword>